<evidence type="ECO:0008006" key="4">
    <source>
        <dbReference type="Google" id="ProtNLM"/>
    </source>
</evidence>
<organism evidence="2 3">
    <name type="scientific">Euroglyphus maynei</name>
    <name type="common">Mayne's house dust mite</name>
    <dbReference type="NCBI Taxonomy" id="6958"/>
    <lineage>
        <taxon>Eukaryota</taxon>
        <taxon>Metazoa</taxon>
        <taxon>Ecdysozoa</taxon>
        <taxon>Arthropoda</taxon>
        <taxon>Chelicerata</taxon>
        <taxon>Arachnida</taxon>
        <taxon>Acari</taxon>
        <taxon>Acariformes</taxon>
        <taxon>Sarcoptiformes</taxon>
        <taxon>Astigmata</taxon>
        <taxon>Psoroptidia</taxon>
        <taxon>Analgoidea</taxon>
        <taxon>Pyroglyphidae</taxon>
        <taxon>Pyroglyphinae</taxon>
        <taxon>Euroglyphus</taxon>
    </lineage>
</organism>
<feature type="region of interest" description="Disordered" evidence="1">
    <location>
        <begin position="120"/>
        <end position="140"/>
    </location>
</feature>
<dbReference type="Proteomes" id="UP000194236">
    <property type="component" value="Unassembled WGS sequence"/>
</dbReference>
<accession>A0A1Y3BIH6</accession>
<comment type="caution">
    <text evidence="2">The sequence shown here is derived from an EMBL/GenBank/DDBJ whole genome shotgun (WGS) entry which is preliminary data.</text>
</comment>
<name>A0A1Y3BIH6_EURMA</name>
<proteinExistence type="predicted"/>
<feature type="non-terminal residue" evidence="2">
    <location>
        <position position="186"/>
    </location>
</feature>
<dbReference type="AlphaFoldDB" id="A0A1Y3BIH6"/>
<evidence type="ECO:0000313" key="3">
    <source>
        <dbReference type="Proteomes" id="UP000194236"/>
    </source>
</evidence>
<feature type="compositionally biased region" description="Low complexity" evidence="1">
    <location>
        <begin position="120"/>
        <end position="130"/>
    </location>
</feature>
<evidence type="ECO:0000313" key="2">
    <source>
        <dbReference type="EMBL" id="OTF80761.1"/>
    </source>
</evidence>
<keyword evidence="3" id="KW-1185">Reference proteome</keyword>
<sequence length="186" mass="21859">MEYRPIDSNLLAEHQQHEMENDLNDGDERIVEVIPQSRPLQIHFKSPMNRIKVIQSSIAEQNQRESMEPEMERTEEEPRLYYQQIRKPILQHVHEIIMPYRKVIQEIKPVVEQVHTVVSSRSSSSQSSLSKFHKSNPSMNKFNRSPIARFKQIQQQQQERLTQPIVNEESPTLSPLLIGVEQMVEP</sequence>
<evidence type="ECO:0000256" key="1">
    <source>
        <dbReference type="SAM" id="MobiDB-lite"/>
    </source>
</evidence>
<gene>
    <name evidence="2" type="ORF">BLA29_011837</name>
</gene>
<protein>
    <recommendedName>
        <fullName evidence="4">DFP2-like protein</fullName>
    </recommendedName>
</protein>
<reference evidence="2 3" key="1">
    <citation type="submission" date="2017-03" db="EMBL/GenBank/DDBJ databases">
        <title>Genome Survey of Euroglyphus maynei.</title>
        <authorList>
            <person name="Arlian L.G."/>
            <person name="Morgan M.S."/>
            <person name="Rider S.D."/>
        </authorList>
    </citation>
    <scope>NUCLEOTIDE SEQUENCE [LARGE SCALE GENOMIC DNA]</scope>
    <source>
        <strain evidence="2">Arlian Lab</strain>
        <tissue evidence="2">Whole body</tissue>
    </source>
</reference>
<dbReference type="OrthoDB" id="10484979at2759"/>
<dbReference type="EMBL" id="MUJZ01016666">
    <property type="protein sequence ID" value="OTF80761.1"/>
    <property type="molecule type" value="Genomic_DNA"/>
</dbReference>